<proteinExistence type="predicted"/>
<reference evidence="2 3" key="1">
    <citation type="submission" date="2024-02" db="EMBL/GenBank/DDBJ databases">
        <authorList>
            <person name="Vignale AGUSTIN F."/>
            <person name="Sosa J E."/>
            <person name="Modenutti C."/>
        </authorList>
    </citation>
    <scope>NUCLEOTIDE SEQUENCE [LARGE SCALE GENOMIC DNA]</scope>
</reference>
<organism evidence="2 3">
    <name type="scientific">Ilex paraguariensis</name>
    <name type="common">yerba mate</name>
    <dbReference type="NCBI Taxonomy" id="185542"/>
    <lineage>
        <taxon>Eukaryota</taxon>
        <taxon>Viridiplantae</taxon>
        <taxon>Streptophyta</taxon>
        <taxon>Embryophyta</taxon>
        <taxon>Tracheophyta</taxon>
        <taxon>Spermatophyta</taxon>
        <taxon>Magnoliopsida</taxon>
        <taxon>eudicotyledons</taxon>
        <taxon>Gunneridae</taxon>
        <taxon>Pentapetalae</taxon>
        <taxon>asterids</taxon>
        <taxon>campanulids</taxon>
        <taxon>Aquifoliales</taxon>
        <taxon>Aquifoliaceae</taxon>
        <taxon>Ilex</taxon>
    </lineage>
</organism>
<evidence type="ECO:0000313" key="3">
    <source>
        <dbReference type="Proteomes" id="UP001642360"/>
    </source>
</evidence>
<dbReference type="EMBL" id="CAUOFW020008847">
    <property type="protein sequence ID" value="CAK9184102.1"/>
    <property type="molecule type" value="Genomic_DNA"/>
</dbReference>
<comment type="caution">
    <text evidence="2">The sequence shown here is derived from an EMBL/GenBank/DDBJ whole genome shotgun (WGS) entry which is preliminary data.</text>
</comment>
<protein>
    <submittedName>
        <fullName evidence="2">Uncharacterized protein</fullName>
    </submittedName>
</protein>
<accession>A0ABC8UTI9</accession>
<feature type="compositionally biased region" description="Polar residues" evidence="1">
    <location>
        <begin position="351"/>
        <end position="367"/>
    </location>
</feature>
<dbReference type="AlphaFoldDB" id="A0ABC8UTI9"/>
<name>A0ABC8UTI9_9AQUA</name>
<keyword evidence="3" id="KW-1185">Reference proteome</keyword>
<sequence length="431" mass="46568">MSAQSASMISHQPKLMVVARRLILTMDSLEAEAKRPRALLGIMQVVFSFVSQETGNISSANGSNQSISSQIPQPVGWSNSLVTNLFGANAPTLYQPFTPIETTDVTSQGPGIINRGVSATNQPKTPGFCCHVGNPCPGFLGPYTHWNKCGHISSPPQMLSCSEASAPSFQRGVIRPPNGLSQQLYQLWEAQFAENVALWVATGRLQAELADYRSRFTKLEADVLSLKPTVDEPVAQSIGDSLVGAQISKRKRTKSPISTENALPLLDKSPTRGHGPKLPPFDAQCKTKELNNQKVSPKKVEGKATIQQTNDGKRYDTLPSYTGSADFTGDSPSFHTPVFPIPPHHVKGNDTKSAASTSMGTRMTSDGNLVWPSKIPTEDAGRDLTDVSVQCLYSDTNVVGQGSKIVFGRRFSNKADTSQGHGSEIRKRSRC</sequence>
<feature type="region of interest" description="Disordered" evidence="1">
    <location>
        <begin position="340"/>
        <end position="372"/>
    </location>
</feature>
<evidence type="ECO:0000256" key="1">
    <source>
        <dbReference type="SAM" id="MobiDB-lite"/>
    </source>
</evidence>
<dbReference type="Proteomes" id="UP001642360">
    <property type="component" value="Unassembled WGS sequence"/>
</dbReference>
<evidence type="ECO:0000313" key="2">
    <source>
        <dbReference type="EMBL" id="CAK9184102.1"/>
    </source>
</evidence>
<feature type="region of interest" description="Disordered" evidence="1">
    <location>
        <begin position="249"/>
        <end position="283"/>
    </location>
</feature>
<gene>
    <name evidence="2" type="ORF">ILEXP_LOCUS54397</name>
</gene>